<proteinExistence type="predicted"/>
<evidence type="ECO:0000256" key="1">
    <source>
        <dbReference type="ARBA" id="ARBA00022679"/>
    </source>
</evidence>
<reference evidence="4 5" key="1">
    <citation type="submission" date="2017-12" db="EMBL/GenBank/DDBJ databases">
        <title>Phylogenetic diversity of female urinary microbiome.</title>
        <authorList>
            <person name="Thomas-White K."/>
            <person name="Wolfe A.J."/>
        </authorList>
    </citation>
    <scope>NUCLEOTIDE SEQUENCE [LARGE SCALE GENOMIC DNA]</scope>
    <source>
        <strain evidence="4 5">UMB0402</strain>
    </source>
</reference>
<dbReference type="PANTHER" id="PTHR43072:SF23">
    <property type="entry name" value="UPF0039 PROTEIN C11D3.02C"/>
    <property type="match status" value="1"/>
</dbReference>
<dbReference type="InterPro" id="IPR000182">
    <property type="entry name" value="GNAT_dom"/>
</dbReference>
<dbReference type="InterPro" id="IPR016181">
    <property type="entry name" value="Acyl_CoA_acyltransferase"/>
</dbReference>
<feature type="domain" description="N-acetyltransferase" evidence="3">
    <location>
        <begin position="1"/>
        <end position="161"/>
    </location>
</feature>
<comment type="caution">
    <text evidence="4">The sequence shown here is derived from an EMBL/GenBank/DDBJ whole genome shotgun (WGS) entry which is preliminary data.</text>
</comment>
<evidence type="ECO:0000313" key="5">
    <source>
        <dbReference type="Proteomes" id="UP000235122"/>
    </source>
</evidence>
<evidence type="ECO:0000256" key="2">
    <source>
        <dbReference type="ARBA" id="ARBA00023315"/>
    </source>
</evidence>
<dbReference type="GO" id="GO:0016747">
    <property type="term" value="F:acyltransferase activity, transferring groups other than amino-acyl groups"/>
    <property type="evidence" value="ECO:0007669"/>
    <property type="project" value="InterPro"/>
</dbReference>
<sequence length="170" mass="18879">MQVRSACVGDLPEITKIYNYAVLHTNAVWTEAPVTVAQRKVWLEDHQRQDLPVIVAVEGGSVVGFACLSPFRDWPGYRNTVENSIYVSPDSSRQGIGKQLLATLIEKAAPYHVVVAGIEASNEASIRLHLNAGFVQVGLLREIGVKFGRRLDLVFMQLVLPQQEKRGRDI</sequence>
<gene>
    <name evidence="4" type="ORF">CYJ19_10500</name>
</gene>
<dbReference type="AlphaFoldDB" id="A0A2I1IKS2"/>
<dbReference type="Pfam" id="PF00583">
    <property type="entry name" value="Acetyltransf_1"/>
    <property type="match status" value="1"/>
</dbReference>
<name>A0A2I1IKS2_9ACTO</name>
<dbReference type="PROSITE" id="PS51186">
    <property type="entry name" value="GNAT"/>
    <property type="match status" value="1"/>
</dbReference>
<keyword evidence="2" id="KW-0012">Acyltransferase</keyword>
<keyword evidence="5" id="KW-1185">Reference proteome</keyword>
<dbReference type="SUPFAM" id="SSF55729">
    <property type="entry name" value="Acyl-CoA N-acyltransferases (Nat)"/>
    <property type="match status" value="1"/>
</dbReference>
<evidence type="ECO:0000313" key="4">
    <source>
        <dbReference type="EMBL" id="PKY71720.1"/>
    </source>
</evidence>
<dbReference type="CDD" id="cd04301">
    <property type="entry name" value="NAT_SF"/>
    <property type="match status" value="1"/>
</dbReference>
<dbReference type="Gene3D" id="3.40.630.30">
    <property type="match status" value="1"/>
</dbReference>
<protein>
    <submittedName>
        <fullName evidence="4">N-acetyltransferase</fullName>
    </submittedName>
</protein>
<evidence type="ECO:0000259" key="3">
    <source>
        <dbReference type="PROSITE" id="PS51186"/>
    </source>
</evidence>
<dbReference type="Proteomes" id="UP000235122">
    <property type="component" value="Unassembled WGS sequence"/>
</dbReference>
<accession>A0A2I1IKS2</accession>
<keyword evidence="1 4" id="KW-0808">Transferase</keyword>
<dbReference type="EMBL" id="PKKO01000006">
    <property type="protein sequence ID" value="PKY71720.1"/>
    <property type="molecule type" value="Genomic_DNA"/>
</dbReference>
<dbReference type="PANTHER" id="PTHR43072">
    <property type="entry name" value="N-ACETYLTRANSFERASE"/>
    <property type="match status" value="1"/>
</dbReference>
<organism evidence="4 5">
    <name type="scientific">Winkia neuii</name>
    <dbReference type="NCBI Taxonomy" id="33007"/>
    <lineage>
        <taxon>Bacteria</taxon>
        <taxon>Bacillati</taxon>
        <taxon>Actinomycetota</taxon>
        <taxon>Actinomycetes</taxon>
        <taxon>Actinomycetales</taxon>
        <taxon>Actinomycetaceae</taxon>
        <taxon>Winkia</taxon>
    </lineage>
</organism>
<dbReference type="STRING" id="33007.HMPREF3198_01928"/>